<dbReference type="PANTHER" id="PTHR10857:SF111">
    <property type="entry name" value="VWFA DOMAIN-CONTAINING PROTEIN"/>
    <property type="match status" value="1"/>
</dbReference>
<dbReference type="InterPro" id="IPR002035">
    <property type="entry name" value="VWF_A"/>
</dbReference>
<keyword evidence="1" id="KW-1133">Transmembrane helix</keyword>
<evidence type="ECO:0000256" key="1">
    <source>
        <dbReference type="SAM" id="Phobius"/>
    </source>
</evidence>
<evidence type="ECO:0000259" key="2">
    <source>
        <dbReference type="SMART" id="SM00327"/>
    </source>
</evidence>
<sequence length="569" mass="64110">MPNLNLNFVVGLTVTSISEHLGNNPFRNISPLEAASGVRASIQKFLETEKTFLEISQTETVYDQTNITFKYRCPIQYRFDKSDRLKISVFYVKHNTDPLIHRIGDVFTDLSSIIAKGGEVSLPLSPSAAIDLQIMFPDFYSHYVKLRFSGNCLQVRENVPLAAYMALVLKTEGRAILLYKSEVVKDKNPRWKEFAVPLYIIQFYHQGVLQIHCYNQIANNVDSLIGRISHWCINLSGNFYNIVFYTLLISRLLQYFYGTTGKRHRTIKFLYGKISMIFQCSATLFLSIAIFFQLMNFEGKRIHEKMSISLESLELIHGESFFSAIKDGIHLHLTTAVDLTASNGNPNQPDSLHYIHPHTQSPYMNAMAKLTPLFLSYMAHTRVGALGFGARTGPQFELSQCFALSGSHSDPQVNGLSGLLDAYRHARLTVQPFAPTDFSEVIYHVSKRHLGLYFVLLILTDGGLTNPRRTVDAIVDCSVHPISIIAVGIGTGRDFANVKALESPVLKHSDGRQLIRQVCSAFVINTNSYIVMFENFQFIPFEDLDTDDAVALIPLQIAQWHNSQSHGAH</sequence>
<evidence type="ECO:0000313" key="4">
    <source>
        <dbReference type="WBParaSite" id="ACAC_0001121401-mRNA-1"/>
    </source>
</evidence>
<proteinExistence type="predicted"/>
<dbReference type="Proteomes" id="UP000035642">
    <property type="component" value="Unassembled WGS sequence"/>
</dbReference>
<dbReference type="GO" id="GO:0005886">
    <property type="term" value="C:plasma membrane"/>
    <property type="evidence" value="ECO:0007669"/>
    <property type="project" value="TreeGrafter"/>
</dbReference>
<evidence type="ECO:0000313" key="3">
    <source>
        <dbReference type="Proteomes" id="UP000035642"/>
    </source>
</evidence>
<reference evidence="3" key="1">
    <citation type="submission" date="2012-09" db="EMBL/GenBank/DDBJ databases">
        <authorList>
            <person name="Martin A.A."/>
        </authorList>
    </citation>
    <scope>NUCLEOTIDE SEQUENCE</scope>
</reference>
<dbReference type="AlphaFoldDB" id="A0A0K0DIR4"/>
<dbReference type="InterPro" id="IPR036465">
    <property type="entry name" value="vWFA_dom_sf"/>
</dbReference>
<accession>A0A0K0DIR4</accession>
<feature type="domain" description="VWFA" evidence="2">
    <location>
        <begin position="330"/>
        <end position="519"/>
    </location>
</feature>
<name>A0A0K0DIR4_ANGCA</name>
<dbReference type="SMART" id="SM00327">
    <property type="entry name" value="VWA"/>
    <property type="match status" value="1"/>
</dbReference>
<organism evidence="3 4">
    <name type="scientific">Angiostrongylus cantonensis</name>
    <name type="common">Rat lungworm</name>
    <dbReference type="NCBI Taxonomy" id="6313"/>
    <lineage>
        <taxon>Eukaryota</taxon>
        <taxon>Metazoa</taxon>
        <taxon>Ecdysozoa</taxon>
        <taxon>Nematoda</taxon>
        <taxon>Chromadorea</taxon>
        <taxon>Rhabditida</taxon>
        <taxon>Rhabditina</taxon>
        <taxon>Rhabditomorpha</taxon>
        <taxon>Strongyloidea</taxon>
        <taxon>Metastrongylidae</taxon>
        <taxon>Angiostrongylus</taxon>
    </lineage>
</organism>
<dbReference type="WBParaSite" id="ACAC_0001121401-mRNA-1">
    <property type="protein sequence ID" value="ACAC_0001121401-mRNA-1"/>
    <property type="gene ID" value="ACAC_0001121401"/>
</dbReference>
<dbReference type="Pfam" id="PF07002">
    <property type="entry name" value="Copine"/>
    <property type="match status" value="1"/>
</dbReference>
<keyword evidence="3" id="KW-1185">Reference proteome</keyword>
<reference evidence="4" key="2">
    <citation type="submission" date="2017-02" db="UniProtKB">
        <authorList>
            <consortium name="WormBaseParasite"/>
        </authorList>
    </citation>
    <scope>IDENTIFICATION</scope>
</reference>
<dbReference type="STRING" id="6313.A0A0K0DIR4"/>
<dbReference type="GO" id="GO:0005544">
    <property type="term" value="F:calcium-dependent phospholipid binding"/>
    <property type="evidence" value="ECO:0007669"/>
    <property type="project" value="InterPro"/>
</dbReference>
<dbReference type="PANTHER" id="PTHR10857">
    <property type="entry name" value="COPINE"/>
    <property type="match status" value="1"/>
</dbReference>
<protein>
    <submittedName>
        <fullName evidence="4">VWFA domain-containing protein</fullName>
    </submittedName>
</protein>
<feature type="transmembrane region" description="Helical" evidence="1">
    <location>
        <begin position="270"/>
        <end position="292"/>
    </location>
</feature>
<dbReference type="GO" id="GO:0071277">
    <property type="term" value="P:cellular response to calcium ion"/>
    <property type="evidence" value="ECO:0007669"/>
    <property type="project" value="TreeGrafter"/>
</dbReference>
<keyword evidence="1" id="KW-0812">Transmembrane</keyword>
<dbReference type="InterPro" id="IPR045052">
    <property type="entry name" value="Copine"/>
</dbReference>
<dbReference type="InterPro" id="IPR010734">
    <property type="entry name" value="Copine_C"/>
</dbReference>
<keyword evidence="1" id="KW-0472">Membrane</keyword>
<dbReference type="SUPFAM" id="SSF53300">
    <property type="entry name" value="vWA-like"/>
    <property type="match status" value="1"/>
</dbReference>